<dbReference type="EMBL" id="JAEVHI010000001">
    <property type="protein sequence ID" value="KAG5304633.1"/>
    <property type="molecule type" value="Genomic_DNA"/>
</dbReference>
<protein>
    <submittedName>
        <fullName evidence="2">Uncharacterized protein</fullName>
    </submittedName>
</protein>
<sequence>MCHSFATGGFFYFFLFIHFLFFLFFYFLNFDYLIPFYFGASSFAPSCFVWHSAPLCFRASLVFDKLPVRSNSSYGVVQSNL</sequence>
<evidence type="ECO:0000313" key="3">
    <source>
        <dbReference type="Proteomes" id="UP000670092"/>
    </source>
</evidence>
<keyword evidence="1" id="KW-1133">Transmembrane helix</keyword>
<accession>A0A8H7ZBD0</accession>
<organism evidence="2 3">
    <name type="scientific">Ajellomyces capsulatus</name>
    <name type="common">Darling's disease fungus</name>
    <name type="synonym">Histoplasma capsulatum</name>
    <dbReference type="NCBI Taxonomy" id="5037"/>
    <lineage>
        <taxon>Eukaryota</taxon>
        <taxon>Fungi</taxon>
        <taxon>Dikarya</taxon>
        <taxon>Ascomycota</taxon>
        <taxon>Pezizomycotina</taxon>
        <taxon>Eurotiomycetes</taxon>
        <taxon>Eurotiomycetidae</taxon>
        <taxon>Onygenales</taxon>
        <taxon>Ajellomycetaceae</taxon>
        <taxon>Histoplasma</taxon>
    </lineage>
</organism>
<evidence type="ECO:0000256" key="1">
    <source>
        <dbReference type="SAM" id="Phobius"/>
    </source>
</evidence>
<dbReference type="AlphaFoldDB" id="A0A8H7ZBD0"/>
<feature type="transmembrane region" description="Helical" evidence="1">
    <location>
        <begin position="9"/>
        <end position="28"/>
    </location>
</feature>
<keyword evidence="1" id="KW-0472">Membrane</keyword>
<feature type="transmembrane region" description="Helical" evidence="1">
    <location>
        <begin position="34"/>
        <end position="57"/>
    </location>
</feature>
<comment type="caution">
    <text evidence="2">The sequence shown here is derived from an EMBL/GenBank/DDBJ whole genome shotgun (WGS) entry which is preliminary data.</text>
</comment>
<dbReference type="VEuPathDB" id="FungiDB:I7I52_03029"/>
<evidence type="ECO:0000313" key="2">
    <source>
        <dbReference type="EMBL" id="KAG5304633.1"/>
    </source>
</evidence>
<keyword evidence="1" id="KW-0812">Transmembrane</keyword>
<dbReference type="Proteomes" id="UP000670092">
    <property type="component" value="Unassembled WGS sequence"/>
</dbReference>
<reference evidence="2 3" key="1">
    <citation type="submission" date="2021-01" db="EMBL/GenBank/DDBJ databases">
        <title>Chromosome-level genome assembly of a human fungal pathogen reveals clustering of transcriptionally co-regulated genes.</title>
        <authorList>
            <person name="Voorhies M."/>
            <person name="Cohen S."/>
            <person name="Shea T.P."/>
            <person name="Petrus S."/>
            <person name="Munoz J.F."/>
            <person name="Poplawski S."/>
            <person name="Goldman W.E."/>
            <person name="Michael T."/>
            <person name="Cuomo C.A."/>
            <person name="Sil A."/>
            <person name="Beyhan S."/>
        </authorList>
    </citation>
    <scope>NUCLEOTIDE SEQUENCE [LARGE SCALE GENOMIC DNA]</scope>
    <source>
        <strain evidence="2 3">G184AR</strain>
    </source>
</reference>
<name>A0A8H7ZBD0_AJECA</name>
<proteinExistence type="predicted"/>
<gene>
    <name evidence="2" type="ORF">I7I52_03029</name>
</gene>